<dbReference type="EMBL" id="CP021170">
    <property type="protein sequence ID" value="ARR10721.1"/>
    <property type="molecule type" value="Genomic_DNA"/>
</dbReference>
<feature type="compositionally biased region" description="Basic and acidic residues" evidence="1">
    <location>
        <begin position="76"/>
        <end position="86"/>
    </location>
</feature>
<sequence length="118" mass="13869">MTAMLPEFRIDHSYLLLFTNHPLLWTGIVILFMMMVALRILIAKRDRQREQRVQKEGNREKFKQEYIQKFKSKRHGQPDPEGKEPSEPLPLPEKSRWAASLEKEETAALPPEPTTTQK</sequence>
<protein>
    <submittedName>
        <fullName evidence="3">Uncharacterized protein</fullName>
    </submittedName>
</protein>
<keyword evidence="2" id="KW-0472">Membrane</keyword>
<evidence type="ECO:0000256" key="2">
    <source>
        <dbReference type="SAM" id="Phobius"/>
    </source>
</evidence>
<accession>A0A1X9T474</accession>
<keyword evidence="2" id="KW-1133">Transmembrane helix</keyword>
<feature type="compositionally biased region" description="Basic and acidic residues" evidence="1">
    <location>
        <begin position="93"/>
        <end position="106"/>
    </location>
</feature>
<keyword evidence="3" id="KW-0614">Plasmid</keyword>
<proteinExistence type="predicted"/>
<dbReference type="Proteomes" id="UP000078148">
    <property type="component" value="Plasmid unnamed1"/>
</dbReference>
<gene>
    <name evidence="3" type="ORF">AR543_p0113</name>
</gene>
<geneLocation type="plasmid" evidence="3 4">
    <name>unnamed1</name>
</geneLocation>
<dbReference type="RefSeq" id="WP_087071423.1">
    <property type="nucleotide sequence ID" value="NZ_CP021170.1"/>
</dbReference>
<feature type="region of interest" description="Disordered" evidence="1">
    <location>
        <begin position="70"/>
        <end position="118"/>
    </location>
</feature>
<organism evidence="3 4">
    <name type="scientific">Paenibacillus bovis</name>
    <dbReference type="NCBI Taxonomy" id="1616788"/>
    <lineage>
        <taxon>Bacteria</taxon>
        <taxon>Bacillati</taxon>
        <taxon>Bacillota</taxon>
        <taxon>Bacilli</taxon>
        <taxon>Bacillales</taxon>
        <taxon>Paenibacillaceae</taxon>
        <taxon>Paenibacillus</taxon>
    </lineage>
</organism>
<keyword evidence="2" id="KW-0812">Transmembrane</keyword>
<feature type="transmembrane region" description="Helical" evidence="2">
    <location>
        <begin position="23"/>
        <end position="42"/>
    </location>
</feature>
<dbReference type="KEGG" id="pbv:AR543_p0113"/>
<dbReference type="AlphaFoldDB" id="A0A1X9T474"/>
<evidence type="ECO:0000256" key="1">
    <source>
        <dbReference type="SAM" id="MobiDB-lite"/>
    </source>
</evidence>
<evidence type="ECO:0000313" key="3">
    <source>
        <dbReference type="EMBL" id="ARR10721.1"/>
    </source>
</evidence>
<keyword evidence="4" id="KW-1185">Reference proteome</keyword>
<evidence type="ECO:0000313" key="4">
    <source>
        <dbReference type="Proteomes" id="UP000078148"/>
    </source>
</evidence>
<name>A0A1X9T474_9BACL</name>
<reference evidence="3 4" key="1">
    <citation type="journal article" date="2016" name="Int. J. Syst. Evol. Microbiol.">
        <title>Paenibacillus damxungensis sp. nov., isolated from raw yak (Bos grunniens) milk.</title>
        <authorList>
            <person name="Wu Z."/>
            <person name="Gao C."/>
            <person name="Han J."/>
            <person name="Liu Z."/>
        </authorList>
    </citation>
    <scope>NUCLEOTIDE SEQUENCE [LARGE SCALE GENOMIC DNA]</scope>
    <source>
        <strain evidence="3 4">BD3526</strain>
        <plasmid evidence="3 4">unnamed1</plasmid>
    </source>
</reference>